<evidence type="ECO:0000256" key="1">
    <source>
        <dbReference type="ARBA" id="ARBA00022737"/>
    </source>
</evidence>
<evidence type="ECO:0000313" key="3">
    <source>
        <dbReference type="EMBL" id="CAF1469833.1"/>
    </source>
</evidence>
<proteinExistence type="predicted"/>
<dbReference type="EMBL" id="CAJNOK010031243">
    <property type="protein sequence ID" value="CAF1469833.1"/>
    <property type="molecule type" value="Genomic_DNA"/>
</dbReference>
<name>A0A8S2FHI6_9BILA</name>
<feature type="domain" description="STI1/HOP DP" evidence="2">
    <location>
        <begin position="9"/>
        <end position="63"/>
    </location>
</feature>
<accession>A0A8S2FHI6</accession>
<evidence type="ECO:0000313" key="4">
    <source>
        <dbReference type="EMBL" id="CAF4261890.1"/>
    </source>
</evidence>
<sequence>KETKPPLADPEVNKLLENEQVRKLLLDPDVVSLMKTLREKPDKAQWLLRTADAKLQTKIKQLVDFGLLSVI</sequence>
<dbReference type="Proteomes" id="UP000677228">
    <property type="component" value="Unassembled WGS sequence"/>
</dbReference>
<keyword evidence="1" id="KW-0677">Repeat</keyword>
<gene>
    <name evidence="3" type="ORF">OVA965_LOCUS35609</name>
    <name evidence="4" type="ORF">TMI583_LOCUS36581</name>
</gene>
<evidence type="ECO:0000259" key="2">
    <source>
        <dbReference type="Pfam" id="PF17830"/>
    </source>
</evidence>
<evidence type="ECO:0000313" key="5">
    <source>
        <dbReference type="Proteomes" id="UP000677228"/>
    </source>
</evidence>
<reference evidence="3" key="1">
    <citation type="submission" date="2021-02" db="EMBL/GenBank/DDBJ databases">
        <authorList>
            <person name="Nowell W R."/>
        </authorList>
    </citation>
    <scope>NUCLEOTIDE SEQUENCE</scope>
</reference>
<comment type="caution">
    <text evidence="3">The sequence shown here is derived from an EMBL/GenBank/DDBJ whole genome shotgun (WGS) entry which is preliminary data.</text>
</comment>
<organism evidence="3 5">
    <name type="scientific">Didymodactylos carnosus</name>
    <dbReference type="NCBI Taxonomy" id="1234261"/>
    <lineage>
        <taxon>Eukaryota</taxon>
        <taxon>Metazoa</taxon>
        <taxon>Spiralia</taxon>
        <taxon>Gnathifera</taxon>
        <taxon>Rotifera</taxon>
        <taxon>Eurotatoria</taxon>
        <taxon>Bdelloidea</taxon>
        <taxon>Philodinida</taxon>
        <taxon>Philodinidae</taxon>
        <taxon>Didymodactylos</taxon>
    </lineage>
</organism>
<dbReference type="AlphaFoldDB" id="A0A8S2FHI6"/>
<dbReference type="InterPro" id="IPR041243">
    <property type="entry name" value="STI1/HOP_DP"/>
</dbReference>
<dbReference type="EMBL" id="CAJOBA010053130">
    <property type="protein sequence ID" value="CAF4261890.1"/>
    <property type="molecule type" value="Genomic_DNA"/>
</dbReference>
<dbReference type="Proteomes" id="UP000682733">
    <property type="component" value="Unassembled WGS sequence"/>
</dbReference>
<feature type="non-terminal residue" evidence="3">
    <location>
        <position position="71"/>
    </location>
</feature>
<dbReference type="Gene3D" id="1.10.260.100">
    <property type="match status" value="1"/>
</dbReference>
<dbReference type="Pfam" id="PF17830">
    <property type="entry name" value="STI1-HOP_DP"/>
    <property type="match status" value="1"/>
</dbReference>
<protein>
    <recommendedName>
        <fullName evidence="2">STI1/HOP DP domain-containing protein</fullName>
    </recommendedName>
</protein>